<protein>
    <submittedName>
        <fullName evidence="6">Response regulator transcription factor</fullName>
    </submittedName>
</protein>
<evidence type="ECO:0000256" key="1">
    <source>
        <dbReference type="ARBA" id="ARBA00022553"/>
    </source>
</evidence>
<dbReference type="PROSITE" id="PS50043">
    <property type="entry name" value="HTH_LUXR_2"/>
    <property type="match status" value="1"/>
</dbReference>
<name>A0AAE9ZWW2_9BACT</name>
<evidence type="ECO:0000313" key="6">
    <source>
        <dbReference type="EMBL" id="WED64574.1"/>
    </source>
</evidence>
<keyword evidence="1 3" id="KW-0597">Phosphoprotein</keyword>
<dbReference type="InterPro" id="IPR011006">
    <property type="entry name" value="CheY-like_superfamily"/>
</dbReference>
<reference evidence="6" key="1">
    <citation type="submission" date="2023-03" db="EMBL/GenBank/DDBJ databases">
        <title>Lomoglobus Profundus gen. nov., sp. nov., a novel member of the phylum Verrucomicrobia, isolated from deep-marine sediment of South China Sea.</title>
        <authorList>
            <person name="Ahmad T."/>
            <person name="Ishaq S.E."/>
            <person name="Wang F."/>
        </authorList>
    </citation>
    <scope>NUCLEOTIDE SEQUENCE</scope>
    <source>
        <strain evidence="6">LMO-M01</strain>
    </source>
</reference>
<evidence type="ECO:0000313" key="7">
    <source>
        <dbReference type="Proteomes" id="UP001218638"/>
    </source>
</evidence>
<dbReference type="PRINTS" id="PR00038">
    <property type="entry name" value="HTHLUXR"/>
</dbReference>
<dbReference type="SUPFAM" id="SSF52172">
    <property type="entry name" value="CheY-like"/>
    <property type="match status" value="1"/>
</dbReference>
<dbReference type="Pfam" id="PF00196">
    <property type="entry name" value="GerE"/>
    <property type="match status" value="1"/>
</dbReference>
<dbReference type="GO" id="GO:0000160">
    <property type="term" value="P:phosphorelay signal transduction system"/>
    <property type="evidence" value="ECO:0007669"/>
    <property type="project" value="InterPro"/>
</dbReference>
<dbReference type="InterPro" id="IPR058245">
    <property type="entry name" value="NreC/VraR/RcsB-like_REC"/>
</dbReference>
<feature type="domain" description="Response regulatory" evidence="5">
    <location>
        <begin position="7"/>
        <end position="123"/>
    </location>
</feature>
<feature type="domain" description="HTH luxR-type" evidence="4">
    <location>
        <begin position="134"/>
        <end position="199"/>
    </location>
</feature>
<dbReference type="CDD" id="cd17535">
    <property type="entry name" value="REC_NarL-like"/>
    <property type="match status" value="1"/>
</dbReference>
<keyword evidence="2" id="KW-0238">DNA-binding</keyword>
<dbReference type="Proteomes" id="UP001218638">
    <property type="component" value="Chromosome"/>
</dbReference>
<accession>A0AAE9ZWW2</accession>
<dbReference type="SMART" id="SM00421">
    <property type="entry name" value="HTH_LUXR"/>
    <property type="match status" value="1"/>
</dbReference>
<dbReference type="SMART" id="SM00448">
    <property type="entry name" value="REC"/>
    <property type="match status" value="1"/>
</dbReference>
<dbReference type="RefSeq" id="WP_330930794.1">
    <property type="nucleotide sequence ID" value="NZ_CP119075.1"/>
</dbReference>
<evidence type="ECO:0000259" key="4">
    <source>
        <dbReference type="PROSITE" id="PS50043"/>
    </source>
</evidence>
<dbReference type="PROSITE" id="PS00622">
    <property type="entry name" value="HTH_LUXR_1"/>
    <property type="match status" value="1"/>
</dbReference>
<organism evidence="6 7">
    <name type="scientific">Synoicihabitans lomoniglobus</name>
    <dbReference type="NCBI Taxonomy" id="2909285"/>
    <lineage>
        <taxon>Bacteria</taxon>
        <taxon>Pseudomonadati</taxon>
        <taxon>Verrucomicrobiota</taxon>
        <taxon>Opitutia</taxon>
        <taxon>Opitutales</taxon>
        <taxon>Opitutaceae</taxon>
        <taxon>Synoicihabitans</taxon>
    </lineage>
</organism>
<dbReference type="InterPro" id="IPR016032">
    <property type="entry name" value="Sig_transdc_resp-reg_C-effctor"/>
</dbReference>
<proteinExistence type="predicted"/>
<feature type="modified residue" description="4-aspartylphosphate" evidence="3">
    <location>
        <position position="58"/>
    </location>
</feature>
<dbReference type="PANTHER" id="PTHR43214">
    <property type="entry name" value="TWO-COMPONENT RESPONSE REGULATOR"/>
    <property type="match status" value="1"/>
</dbReference>
<dbReference type="GO" id="GO:0006355">
    <property type="term" value="P:regulation of DNA-templated transcription"/>
    <property type="evidence" value="ECO:0007669"/>
    <property type="project" value="InterPro"/>
</dbReference>
<dbReference type="EMBL" id="CP119075">
    <property type="protein sequence ID" value="WED64574.1"/>
    <property type="molecule type" value="Genomic_DNA"/>
</dbReference>
<evidence type="ECO:0000256" key="3">
    <source>
        <dbReference type="PROSITE-ProRule" id="PRU00169"/>
    </source>
</evidence>
<dbReference type="GO" id="GO:0003677">
    <property type="term" value="F:DNA binding"/>
    <property type="evidence" value="ECO:0007669"/>
    <property type="project" value="UniProtKB-KW"/>
</dbReference>
<dbReference type="PANTHER" id="PTHR43214:SF43">
    <property type="entry name" value="TWO-COMPONENT RESPONSE REGULATOR"/>
    <property type="match status" value="1"/>
</dbReference>
<keyword evidence="7" id="KW-1185">Reference proteome</keyword>
<dbReference type="Gene3D" id="3.40.50.2300">
    <property type="match status" value="1"/>
</dbReference>
<dbReference type="InterPro" id="IPR039420">
    <property type="entry name" value="WalR-like"/>
</dbReference>
<dbReference type="InterPro" id="IPR000792">
    <property type="entry name" value="Tscrpt_reg_LuxR_C"/>
</dbReference>
<dbReference type="Pfam" id="PF00072">
    <property type="entry name" value="Response_reg"/>
    <property type="match status" value="1"/>
</dbReference>
<dbReference type="CDD" id="cd06170">
    <property type="entry name" value="LuxR_C_like"/>
    <property type="match status" value="1"/>
</dbReference>
<dbReference type="AlphaFoldDB" id="A0AAE9ZWW2"/>
<evidence type="ECO:0000256" key="2">
    <source>
        <dbReference type="ARBA" id="ARBA00023125"/>
    </source>
</evidence>
<evidence type="ECO:0000259" key="5">
    <source>
        <dbReference type="PROSITE" id="PS50110"/>
    </source>
</evidence>
<dbReference type="KEGG" id="slom:PXH66_19710"/>
<gene>
    <name evidence="6" type="ORF">PXH66_19710</name>
</gene>
<dbReference type="PROSITE" id="PS50110">
    <property type="entry name" value="RESPONSE_REGULATORY"/>
    <property type="match status" value="1"/>
</dbReference>
<dbReference type="SUPFAM" id="SSF46894">
    <property type="entry name" value="C-terminal effector domain of the bipartite response regulators"/>
    <property type="match status" value="1"/>
</dbReference>
<sequence>MSPPLKRILVIDDHPLIRAGVAAQLEYVENFEVCGEATNAREARKLTAELKPDFAVLDLMLGDEDGLTLVRELKQLAPAMRVVVLSMLNPEEYAPRAIAAGASAYVHKVDGTESIVQALQKAGDRPGSTEPVENPMPTSKLSDRELQVFSLIGQGRTTREISAALGVSPKTIDAHKEHIKSRLGLANAAQLTAYAARWAAARGQSPQDSDPL</sequence>
<dbReference type="InterPro" id="IPR001789">
    <property type="entry name" value="Sig_transdc_resp-reg_receiver"/>
</dbReference>